<organism evidence="3">
    <name type="scientific">Nippostrongylus brasiliensis</name>
    <name type="common">Rat hookworm</name>
    <dbReference type="NCBI Taxonomy" id="27835"/>
    <lineage>
        <taxon>Eukaryota</taxon>
        <taxon>Metazoa</taxon>
        <taxon>Ecdysozoa</taxon>
        <taxon>Nematoda</taxon>
        <taxon>Chromadorea</taxon>
        <taxon>Rhabditida</taxon>
        <taxon>Rhabditina</taxon>
        <taxon>Rhabditomorpha</taxon>
        <taxon>Strongyloidea</taxon>
        <taxon>Heligmosomidae</taxon>
        <taxon>Nippostrongylus</taxon>
    </lineage>
</organism>
<protein>
    <submittedName>
        <fullName evidence="3">Secreted protein</fullName>
    </submittedName>
</protein>
<accession>A0A0N4Y1M7</accession>
<dbReference type="AlphaFoldDB" id="A0A0N4Y1M7"/>
<evidence type="ECO:0000313" key="1">
    <source>
        <dbReference type="EMBL" id="VDL73123.1"/>
    </source>
</evidence>
<dbReference type="WBParaSite" id="NBR_0000953301-mRNA-1">
    <property type="protein sequence ID" value="NBR_0000953301-mRNA-1"/>
    <property type="gene ID" value="NBR_0000953301"/>
</dbReference>
<dbReference type="EMBL" id="UYSL01020155">
    <property type="protein sequence ID" value="VDL73123.1"/>
    <property type="molecule type" value="Genomic_DNA"/>
</dbReference>
<reference evidence="1 2" key="2">
    <citation type="submission" date="2018-11" db="EMBL/GenBank/DDBJ databases">
        <authorList>
            <consortium name="Pathogen Informatics"/>
        </authorList>
    </citation>
    <scope>NUCLEOTIDE SEQUENCE [LARGE SCALE GENOMIC DNA]</scope>
</reference>
<sequence length="123" mass="14096">MMLQSEVRIILGLVGAVVQINFTVEHKFGLITPQDLPGKMRILLTFEKEPLAELYSSIRIVFIEVLHKSWDVAPPLLIFKLRWTLSLEIPVSCADRRDRRNVLRTAASSTVPVDDRGRPERFL</sequence>
<evidence type="ECO:0000313" key="3">
    <source>
        <dbReference type="WBParaSite" id="NBR_0000953301-mRNA-1"/>
    </source>
</evidence>
<gene>
    <name evidence="1" type="ORF">NBR_LOCUS9534</name>
</gene>
<proteinExistence type="predicted"/>
<evidence type="ECO:0000313" key="2">
    <source>
        <dbReference type="Proteomes" id="UP000271162"/>
    </source>
</evidence>
<reference evidence="3" key="1">
    <citation type="submission" date="2017-02" db="UniProtKB">
        <authorList>
            <consortium name="WormBaseParasite"/>
        </authorList>
    </citation>
    <scope>IDENTIFICATION</scope>
</reference>
<keyword evidence="2" id="KW-1185">Reference proteome</keyword>
<dbReference type="Proteomes" id="UP000271162">
    <property type="component" value="Unassembled WGS sequence"/>
</dbReference>
<name>A0A0N4Y1M7_NIPBR</name>